<comment type="caution">
    <text evidence="2">The sequence shown here is derived from an EMBL/GenBank/DDBJ whole genome shotgun (WGS) entry which is preliminary data.</text>
</comment>
<keyword evidence="2" id="KW-0966">Cell projection</keyword>
<proteinExistence type="predicted"/>
<dbReference type="EMBL" id="MSCW01000001">
    <property type="protein sequence ID" value="ONF45482.1"/>
    <property type="molecule type" value="Genomic_DNA"/>
</dbReference>
<feature type="domain" description="Flagellar hook-length control protein-like C-terminal" evidence="1">
    <location>
        <begin position="308"/>
        <end position="389"/>
    </location>
</feature>
<gene>
    <name evidence="2" type="ORF">BTO32_01420</name>
</gene>
<keyword evidence="2" id="KW-0969">Cilium</keyword>
<keyword evidence="2" id="KW-0282">Flagellum</keyword>
<organism evidence="2 3">
    <name type="scientific">Marinobacter lutaoensis</name>
    <dbReference type="NCBI Taxonomy" id="135739"/>
    <lineage>
        <taxon>Bacteria</taxon>
        <taxon>Pseudomonadati</taxon>
        <taxon>Pseudomonadota</taxon>
        <taxon>Gammaproteobacteria</taxon>
        <taxon>Pseudomonadales</taxon>
        <taxon>Marinobacteraceae</taxon>
        <taxon>Marinobacter</taxon>
    </lineage>
</organism>
<reference evidence="2 3" key="1">
    <citation type="submission" date="2016-12" db="EMBL/GenBank/DDBJ databases">
        <title>Marinobacter lutaoensis whole genome sequencing.</title>
        <authorList>
            <person name="Verma A."/>
            <person name="Krishnamurthi S."/>
        </authorList>
    </citation>
    <scope>NUCLEOTIDE SEQUENCE [LARGE SCALE GENOMIC DNA]</scope>
    <source>
        <strain evidence="2 3">T5054</strain>
    </source>
</reference>
<keyword evidence="3" id="KW-1185">Reference proteome</keyword>
<dbReference type="Gene3D" id="3.30.750.140">
    <property type="match status" value="1"/>
</dbReference>
<dbReference type="STRING" id="135739.BTO32_01420"/>
<evidence type="ECO:0000259" key="1">
    <source>
        <dbReference type="Pfam" id="PF02120"/>
    </source>
</evidence>
<evidence type="ECO:0000313" key="3">
    <source>
        <dbReference type="Proteomes" id="UP000189339"/>
    </source>
</evidence>
<dbReference type="Proteomes" id="UP000189339">
    <property type="component" value="Unassembled WGS sequence"/>
</dbReference>
<sequence length="403" mass="43886">MGHRETVLARVAEVSRQGQAPAELRLDIRGQTLRVQAAVGQTELTPGDWIRVLRSGNELQLLGKLADTAGPTLARALIQRLPWQHNLGEGLALLARSLSQGLKAQAVPGQLPSAQSMQPLPEAARTALAQVLAALPRAGEVHPGAGRNDDVVAQIRQWLQDSGLFAESRLLRSGTPPPTDLKLALAQVATALLTEQGQPPDTFNRLTPMTSPELLQAPLSFPQNAALSSARPDTEPLTVGQALRLLAGMLNRITSNQLHSQVLATRAGAETGGGPALTLLLELPWLNAQQEPRVAQLRLEYEGEQGERRRRQRVSAGEWRVTLAMELDRAGALQFEVALRTGSVSARVWAEKPSTLRQVNRELPLLRRSLADLGLEVAELETRQGRPRHPETRIEHRLVDTRA</sequence>
<protein>
    <submittedName>
        <fullName evidence="2">Flagellar hook-length control protein FliK</fullName>
    </submittedName>
</protein>
<evidence type="ECO:0000313" key="2">
    <source>
        <dbReference type="EMBL" id="ONF45482.1"/>
    </source>
</evidence>
<name>A0A1V2DXW1_9GAMM</name>
<dbReference type="AlphaFoldDB" id="A0A1V2DXW1"/>
<dbReference type="Pfam" id="PF02120">
    <property type="entry name" value="Flg_hook"/>
    <property type="match status" value="1"/>
</dbReference>
<dbReference type="InterPro" id="IPR038610">
    <property type="entry name" value="FliK-like_C_sf"/>
</dbReference>
<accession>A0A1V2DXW1</accession>
<dbReference type="InterPro" id="IPR021136">
    <property type="entry name" value="Flagellar_hook_control-like_C"/>
</dbReference>